<protein>
    <submittedName>
        <fullName evidence="2">Uncharacterized protein</fullName>
    </submittedName>
</protein>
<dbReference type="EMBL" id="KN714712">
    <property type="protein sequence ID" value="KUI58360.1"/>
    <property type="molecule type" value="Genomic_DNA"/>
</dbReference>
<feature type="chain" id="PRO_5008266146" evidence="1">
    <location>
        <begin position="18"/>
        <end position="224"/>
    </location>
</feature>
<evidence type="ECO:0000313" key="3">
    <source>
        <dbReference type="Proteomes" id="UP000078576"/>
    </source>
</evidence>
<sequence>MLFKALLTLLTATLAVAAPSKRQDDDTGNLLVELTNTVLAVSADYRASTDGTAVPVNFPFTVDLVTVTCVEICIPEYHCTLYDTNYTPFITVPPGITEIQPPTEVGLIICGNGLPEKKREVQPSTPAARRTGPYDGVAVFSNDETDYKTGFGFHLGETISLGDRTKYYTNATVQDVNAPVDEHWSCEAFDENGGSLGVFFASDRFIYSFVPGVEVEDDEYVAAA</sequence>
<gene>
    <name evidence="2" type="ORF">VP1G_05664</name>
</gene>
<proteinExistence type="predicted"/>
<keyword evidence="1" id="KW-0732">Signal</keyword>
<feature type="signal peptide" evidence="1">
    <location>
        <begin position="1"/>
        <end position="17"/>
    </location>
</feature>
<dbReference type="AlphaFoldDB" id="A0A194V326"/>
<name>A0A194V326_CYTMA</name>
<organism evidence="2 3">
    <name type="scientific">Cytospora mali</name>
    <name type="common">Apple Valsa canker fungus</name>
    <name type="synonym">Valsa mali</name>
    <dbReference type="NCBI Taxonomy" id="578113"/>
    <lineage>
        <taxon>Eukaryota</taxon>
        <taxon>Fungi</taxon>
        <taxon>Dikarya</taxon>
        <taxon>Ascomycota</taxon>
        <taxon>Pezizomycotina</taxon>
        <taxon>Sordariomycetes</taxon>
        <taxon>Sordariomycetidae</taxon>
        <taxon>Diaporthales</taxon>
        <taxon>Cytosporaceae</taxon>
        <taxon>Cytospora</taxon>
    </lineage>
</organism>
<dbReference type="Proteomes" id="UP000078576">
    <property type="component" value="Unassembled WGS sequence"/>
</dbReference>
<keyword evidence="3" id="KW-1185">Reference proteome</keyword>
<evidence type="ECO:0000313" key="2">
    <source>
        <dbReference type="EMBL" id="KUI58360.1"/>
    </source>
</evidence>
<evidence type="ECO:0000256" key="1">
    <source>
        <dbReference type="SAM" id="SignalP"/>
    </source>
</evidence>
<dbReference type="OrthoDB" id="5203194at2759"/>
<accession>A0A194V326</accession>
<reference evidence="3" key="1">
    <citation type="submission" date="2014-12" db="EMBL/GenBank/DDBJ databases">
        <title>Genome Sequence of Valsa Canker Pathogens Uncovers a Specific Adaption of Colonization on Woody Bark.</title>
        <authorList>
            <person name="Yin Z."/>
            <person name="Liu H."/>
            <person name="Gao X."/>
            <person name="Li Z."/>
            <person name="Song N."/>
            <person name="Ke X."/>
            <person name="Dai Q."/>
            <person name="Wu Y."/>
            <person name="Sun Y."/>
            <person name="Xu J.-R."/>
            <person name="Kang Z.K."/>
            <person name="Wang L."/>
            <person name="Huang L."/>
        </authorList>
    </citation>
    <scope>NUCLEOTIDE SEQUENCE [LARGE SCALE GENOMIC DNA]</scope>
    <source>
        <strain evidence="3">SXYL134</strain>
    </source>
</reference>